<dbReference type="AlphaFoldDB" id="A0A151GNN9"/>
<evidence type="ECO:0000256" key="1">
    <source>
        <dbReference type="SAM" id="MobiDB-lite"/>
    </source>
</evidence>
<accession>A0A151GNN9</accession>
<organism evidence="2 3">
    <name type="scientific">Drechmeria coniospora</name>
    <name type="common">Nematophagous fungus</name>
    <name type="synonym">Meria coniospora</name>
    <dbReference type="NCBI Taxonomy" id="98403"/>
    <lineage>
        <taxon>Eukaryota</taxon>
        <taxon>Fungi</taxon>
        <taxon>Dikarya</taxon>
        <taxon>Ascomycota</taxon>
        <taxon>Pezizomycotina</taxon>
        <taxon>Sordariomycetes</taxon>
        <taxon>Hypocreomycetidae</taxon>
        <taxon>Hypocreales</taxon>
        <taxon>Ophiocordycipitaceae</taxon>
        <taxon>Drechmeria</taxon>
    </lineage>
</organism>
<dbReference type="GeneID" id="63718394"/>
<dbReference type="RefSeq" id="XP_040658086.1">
    <property type="nucleotide sequence ID" value="XM_040803053.1"/>
</dbReference>
<evidence type="ECO:0000313" key="3">
    <source>
        <dbReference type="Proteomes" id="UP000076580"/>
    </source>
</evidence>
<feature type="region of interest" description="Disordered" evidence="1">
    <location>
        <begin position="116"/>
        <end position="143"/>
    </location>
</feature>
<proteinExistence type="predicted"/>
<dbReference type="EMBL" id="LAYC01000002">
    <property type="protein sequence ID" value="KYK58734.1"/>
    <property type="molecule type" value="Genomic_DNA"/>
</dbReference>
<comment type="caution">
    <text evidence="2">The sequence shown here is derived from an EMBL/GenBank/DDBJ whole genome shotgun (WGS) entry which is preliminary data.</text>
</comment>
<keyword evidence="3" id="KW-1185">Reference proteome</keyword>
<dbReference type="InParanoid" id="A0A151GNN9"/>
<evidence type="ECO:0000313" key="2">
    <source>
        <dbReference type="EMBL" id="KYK58734.1"/>
    </source>
</evidence>
<dbReference type="Proteomes" id="UP000076580">
    <property type="component" value="Chromosome 02"/>
</dbReference>
<name>A0A151GNN9_DRECN</name>
<sequence length="206" mass="21960">MVVPTAVVSSTPDGGETDVGVCRPSNTGDAGRGRFKESCRNWRTVSPLRNCVVPARVVRFGTSSPPAGRARFDLGFALFWADDALSEPPARCQSAETGPCWSRAITSSTFVPTLAWPWPGTTPASEGGPHRTKSRSRADRSVAAPACAAYGNAGSRRDEEPRSVLGCRQKEPRNWTANMAVGRLVRQRSVAARPSFASSEGNGRAV</sequence>
<reference evidence="2 3" key="1">
    <citation type="journal article" date="2016" name="Sci. Rep.">
        <title>Insights into Adaptations to a Near-Obligate Nematode Endoparasitic Lifestyle from the Finished Genome of Drechmeria coniospora.</title>
        <authorList>
            <person name="Zhang L."/>
            <person name="Zhou Z."/>
            <person name="Guo Q."/>
            <person name="Fokkens L."/>
            <person name="Miskei M."/>
            <person name="Pocsi I."/>
            <person name="Zhang W."/>
            <person name="Chen M."/>
            <person name="Wang L."/>
            <person name="Sun Y."/>
            <person name="Donzelli B.G."/>
            <person name="Gibson D.M."/>
            <person name="Nelson D.R."/>
            <person name="Luo J.G."/>
            <person name="Rep M."/>
            <person name="Liu H."/>
            <person name="Yang S."/>
            <person name="Wang J."/>
            <person name="Krasnoff S.B."/>
            <person name="Xu Y."/>
            <person name="Molnar I."/>
            <person name="Lin M."/>
        </authorList>
    </citation>
    <scope>NUCLEOTIDE SEQUENCE [LARGE SCALE GENOMIC DNA]</scope>
    <source>
        <strain evidence="2 3">ARSEF 6962</strain>
    </source>
</reference>
<protein>
    <submittedName>
        <fullName evidence="2">Uncharacterized protein</fullName>
    </submittedName>
</protein>
<gene>
    <name evidence="2" type="ORF">DCS_05751</name>
</gene>